<evidence type="ECO:0000313" key="5">
    <source>
        <dbReference type="EMBL" id="CAG9285671.1"/>
    </source>
</evidence>
<organism evidence="5">
    <name type="scientific">Phaeodactylum tricornutum</name>
    <name type="common">Diatom</name>
    <dbReference type="NCBI Taxonomy" id="2850"/>
    <lineage>
        <taxon>Eukaryota</taxon>
        <taxon>Sar</taxon>
        <taxon>Stramenopiles</taxon>
        <taxon>Ochrophyta</taxon>
        <taxon>Bacillariophyta</taxon>
        <taxon>Bacillariophyceae</taxon>
        <taxon>Bacillariophycidae</taxon>
        <taxon>Naviculales</taxon>
        <taxon>Phaeodactylaceae</taxon>
        <taxon>Phaeodactylum</taxon>
    </lineage>
</organism>
<dbReference type="PROSITE" id="PS01090">
    <property type="entry name" value="TATD_2"/>
    <property type="match status" value="1"/>
</dbReference>
<reference evidence="5" key="1">
    <citation type="submission" date="2022-02" db="EMBL/GenBank/DDBJ databases">
        <authorList>
            <person name="Giguere J D."/>
        </authorList>
    </citation>
    <scope>NUCLEOTIDE SEQUENCE</scope>
    <source>
        <strain evidence="5">CCAP 1055/1</strain>
    </source>
</reference>
<evidence type="ECO:0000256" key="1">
    <source>
        <dbReference type="ARBA" id="ARBA00009275"/>
    </source>
</evidence>
<dbReference type="Pfam" id="PF01026">
    <property type="entry name" value="TatD_DNase"/>
    <property type="match status" value="1"/>
</dbReference>
<dbReference type="PANTHER" id="PTHR10060">
    <property type="entry name" value="TATD FAMILY DEOXYRIBONUCLEASE"/>
    <property type="match status" value="1"/>
</dbReference>
<protein>
    <submittedName>
        <fullName evidence="5">Uncharacterized protein</fullName>
    </submittedName>
</protein>
<dbReference type="InterPro" id="IPR018228">
    <property type="entry name" value="DNase_TatD-rel_CS"/>
</dbReference>
<evidence type="ECO:0000256" key="2">
    <source>
        <dbReference type="ARBA" id="ARBA00022722"/>
    </source>
</evidence>
<dbReference type="InterPro" id="IPR001130">
    <property type="entry name" value="TatD-like"/>
</dbReference>
<dbReference type="GO" id="GO:0005829">
    <property type="term" value="C:cytosol"/>
    <property type="evidence" value="ECO:0007669"/>
    <property type="project" value="TreeGrafter"/>
</dbReference>
<dbReference type="Gene3D" id="3.20.20.140">
    <property type="entry name" value="Metal-dependent hydrolases"/>
    <property type="match status" value="1"/>
</dbReference>
<dbReference type="SUPFAM" id="SSF51556">
    <property type="entry name" value="Metallo-dependent hydrolases"/>
    <property type="match status" value="1"/>
</dbReference>
<name>A0A8J9S7P1_PHATR</name>
<keyword evidence="4" id="KW-0378">Hydrolase</keyword>
<gene>
    <name evidence="5" type="ORF">PTTT1_LOCUS29820</name>
</gene>
<keyword evidence="2" id="KW-0540">Nuclease</keyword>
<evidence type="ECO:0000256" key="4">
    <source>
        <dbReference type="ARBA" id="ARBA00022801"/>
    </source>
</evidence>
<dbReference type="InterPro" id="IPR032466">
    <property type="entry name" value="Metal_Hydrolase"/>
</dbReference>
<sequence>MAIASGLSRSALAFRLLSPQVVAPRASKFPGSIQVSAVIFVGRGTTRRNCSFVSMQSSLDTPPLIDVDCNLMHIDLQRFRIDSLVNDKSLATPLDILLQDAVQEQNIVGILSPSSTIEEAKASAHVLQQVPLDTLVIRSTVGVHPYHINDDNLRDKSLEQHMEIAKDLLRSKPVLFTAVGECGLDASEGFPPVASQIPWFQAQIEIAEELQLPLFVHERLAFDATMDLLQDVNVPIIIHCFTGSSGELQAYIKRGYSVSISGFIFKEEAAGICECLRDGVVPLDKLMIETDAPYMGFAGCRDRFVAKNDAFVQTLNSKKRKRLLNSTYPNVPSSLPAIFMKVLEEMNTGRTQRGCASLSGYEMALHLNRNANGFFKFGLDM</sequence>
<keyword evidence="3" id="KW-0479">Metal-binding</keyword>
<proteinExistence type="inferred from homology"/>
<dbReference type="InterPro" id="IPR050891">
    <property type="entry name" value="TatD-type_Hydrolase"/>
</dbReference>
<accession>A0A8J9S7P1</accession>
<dbReference type="CDD" id="cd01310">
    <property type="entry name" value="TatD_DNAse"/>
    <property type="match status" value="1"/>
</dbReference>
<dbReference type="Proteomes" id="UP000836788">
    <property type="component" value="Chromosome 20"/>
</dbReference>
<evidence type="ECO:0000256" key="3">
    <source>
        <dbReference type="ARBA" id="ARBA00022723"/>
    </source>
</evidence>
<dbReference type="PANTHER" id="PTHR10060:SF15">
    <property type="entry name" value="DEOXYRIBONUCLEASE TATDN1"/>
    <property type="match status" value="1"/>
</dbReference>
<dbReference type="AlphaFoldDB" id="A0A8J9S7P1"/>
<dbReference type="EMBL" id="OU594961">
    <property type="protein sequence ID" value="CAG9285671.1"/>
    <property type="molecule type" value="Genomic_DNA"/>
</dbReference>
<dbReference type="GO" id="GO:0008310">
    <property type="term" value="F:single-stranded DNA 3'-5' DNA exonuclease activity"/>
    <property type="evidence" value="ECO:0007669"/>
    <property type="project" value="TreeGrafter"/>
</dbReference>
<comment type="similarity">
    <text evidence="1">Belongs to the metallo-dependent hydrolases superfamily. TatD-type hydrolase family.</text>
</comment>
<dbReference type="GO" id="GO:0046872">
    <property type="term" value="F:metal ion binding"/>
    <property type="evidence" value="ECO:0007669"/>
    <property type="project" value="UniProtKB-KW"/>
</dbReference>